<dbReference type="GO" id="GO:0000976">
    <property type="term" value="F:transcription cis-regulatory region binding"/>
    <property type="evidence" value="ECO:0007669"/>
    <property type="project" value="TreeGrafter"/>
</dbReference>
<dbReference type="EMBL" id="JAUHQB010000001">
    <property type="protein sequence ID" value="MDN4482324.1"/>
    <property type="molecule type" value="Genomic_DNA"/>
</dbReference>
<dbReference type="Proteomes" id="UP001172756">
    <property type="component" value="Unassembled WGS sequence"/>
</dbReference>
<dbReference type="PANTHER" id="PTHR30055:SF238">
    <property type="entry name" value="MYCOFACTOCIN BIOSYNTHESIS TRANSCRIPTIONAL REGULATOR MFTR-RELATED"/>
    <property type="match status" value="1"/>
</dbReference>
<dbReference type="Gene3D" id="1.10.357.10">
    <property type="entry name" value="Tetracycline Repressor, domain 2"/>
    <property type="match status" value="1"/>
</dbReference>
<evidence type="ECO:0000256" key="2">
    <source>
        <dbReference type="ARBA" id="ARBA00023125"/>
    </source>
</evidence>
<evidence type="ECO:0000313" key="7">
    <source>
        <dbReference type="Proteomes" id="UP001172756"/>
    </source>
</evidence>
<dbReference type="InterPro" id="IPR009057">
    <property type="entry name" value="Homeodomain-like_sf"/>
</dbReference>
<accession>A0AB35MEW6</accession>
<dbReference type="PRINTS" id="PR00455">
    <property type="entry name" value="HTHTETR"/>
</dbReference>
<keyword evidence="1" id="KW-0805">Transcription regulation</keyword>
<evidence type="ECO:0000256" key="4">
    <source>
        <dbReference type="PROSITE-ProRule" id="PRU00335"/>
    </source>
</evidence>
<dbReference type="InterPro" id="IPR023772">
    <property type="entry name" value="DNA-bd_HTH_TetR-type_CS"/>
</dbReference>
<dbReference type="AlphaFoldDB" id="A0AB35MEW6"/>
<reference evidence="6 7" key="1">
    <citation type="submission" date="2023-06" db="EMBL/GenBank/DDBJ databases">
        <title>SYSU T0a273.</title>
        <authorList>
            <person name="Gao L."/>
            <person name="Fang B.-Z."/>
            <person name="Li W.-J."/>
        </authorList>
    </citation>
    <scope>NUCLEOTIDE SEQUENCE [LARGE SCALE GENOMIC DNA]</scope>
    <source>
        <strain evidence="6 7">SYSU T0a273</strain>
    </source>
</reference>
<dbReference type="PANTHER" id="PTHR30055">
    <property type="entry name" value="HTH-TYPE TRANSCRIPTIONAL REGULATOR RUTR"/>
    <property type="match status" value="1"/>
</dbReference>
<sequence length="193" mass="21110">MTEHRRPGRPQIADPDAIALIAVGLFAERGFDAVTMDDIAAASGISRRTLFRHFATKNDLVWRDFFATYERISRRMEQSPPAPGIAGLRDVMRDGLAIPEGAEENARIRLRIIGDSPEVFSAGIAAMSDVRDTLAQHFARGHEGEGMPLEPWTTAYAVLAGMLAASVWWAKKSEEPLADVVDQALVRLQAGLA</sequence>
<evidence type="ECO:0000256" key="1">
    <source>
        <dbReference type="ARBA" id="ARBA00023015"/>
    </source>
</evidence>
<dbReference type="InterPro" id="IPR041347">
    <property type="entry name" value="MftR_C"/>
</dbReference>
<dbReference type="InterPro" id="IPR050109">
    <property type="entry name" value="HTH-type_TetR-like_transc_reg"/>
</dbReference>
<dbReference type="PROSITE" id="PS01081">
    <property type="entry name" value="HTH_TETR_1"/>
    <property type="match status" value="1"/>
</dbReference>
<dbReference type="SUPFAM" id="SSF46689">
    <property type="entry name" value="Homeodomain-like"/>
    <property type="match status" value="1"/>
</dbReference>
<feature type="DNA-binding region" description="H-T-H motif" evidence="4">
    <location>
        <begin position="35"/>
        <end position="54"/>
    </location>
</feature>
<keyword evidence="3" id="KW-0804">Transcription</keyword>
<evidence type="ECO:0000259" key="5">
    <source>
        <dbReference type="PROSITE" id="PS50977"/>
    </source>
</evidence>
<dbReference type="GO" id="GO:0003700">
    <property type="term" value="F:DNA-binding transcription factor activity"/>
    <property type="evidence" value="ECO:0007669"/>
    <property type="project" value="TreeGrafter"/>
</dbReference>
<evidence type="ECO:0000313" key="6">
    <source>
        <dbReference type="EMBL" id="MDN4482324.1"/>
    </source>
</evidence>
<dbReference type="RefSeq" id="WP_301152354.1">
    <property type="nucleotide sequence ID" value="NZ_JAUHPZ010000001.1"/>
</dbReference>
<comment type="caution">
    <text evidence="6">The sequence shown here is derived from an EMBL/GenBank/DDBJ whole genome shotgun (WGS) entry which is preliminary data.</text>
</comment>
<dbReference type="InterPro" id="IPR001647">
    <property type="entry name" value="HTH_TetR"/>
</dbReference>
<dbReference type="PROSITE" id="PS50977">
    <property type="entry name" value="HTH_TETR_2"/>
    <property type="match status" value="1"/>
</dbReference>
<dbReference type="Pfam" id="PF00440">
    <property type="entry name" value="TetR_N"/>
    <property type="match status" value="1"/>
</dbReference>
<name>A0AB35MEW6_9MICO</name>
<protein>
    <submittedName>
        <fullName evidence="6">TetR family transcriptional regulator</fullName>
    </submittedName>
</protein>
<proteinExistence type="predicted"/>
<dbReference type="Gene3D" id="1.10.10.60">
    <property type="entry name" value="Homeodomain-like"/>
    <property type="match status" value="1"/>
</dbReference>
<organism evidence="6 7">
    <name type="scientific">Demequina lignilytica</name>
    <dbReference type="NCBI Taxonomy" id="3051663"/>
    <lineage>
        <taxon>Bacteria</taxon>
        <taxon>Bacillati</taxon>
        <taxon>Actinomycetota</taxon>
        <taxon>Actinomycetes</taxon>
        <taxon>Micrococcales</taxon>
        <taxon>Demequinaceae</taxon>
        <taxon>Demequina</taxon>
    </lineage>
</organism>
<keyword evidence="2 4" id="KW-0238">DNA-binding</keyword>
<dbReference type="Pfam" id="PF17754">
    <property type="entry name" value="TetR_C_14"/>
    <property type="match status" value="1"/>
</dbReference>
<feature type="domain" description="HTH tetR-type" evidence="5">
    <location>
        <begin position="12"/>
        <end position="72"/>
    </location>
</feature>
<gene>
    <name evidence="6" type="ORF">QQ002_02075</name>
</gene>
<evidence type="ECO:0000256" key="3">
    <source>
        <dbReference type="ARBA" id="ARBA00023163"/>
    </source>
</evidence>